<protein>
    <submittedName>
        <fullName evidence="1">F-box containing protein</fullName>
    </submittedName>
</protein>
<evidence type="ECO:0000313" key="1">
    <source>
        <dbReference type="EMBL" id="WNL49787.1"/>
    </source>
</evidence>
<reference evidence="1" key="1">
    <citation type="submission" date="2023-07" db="EMBL/GenBank/DDBJ databases">
        <authorList>
            <person name="Xia Y."/>
        </authorList>
    </citation>
    <scope>NUCLEOTIDE SEQUENCE</scope>
    <source>
        <strain evidence="1">F</strain>
    </source>
</reference>
<dbReference type="EMBL" id="OR343188">
    <property type="protein sequence ID" value="WNL49787.1"/>
    <property type="molecule type" value="Genomic_DNA"/>
</dbReference>
<gene>
    <name evidence="1" type="ORF">MarFTMF_271</name>
</gene>
<proteinExistence type="predicted"/>
<name>A0AA96J0P0_9VIRU</name>
<organism evidence="1">
    <name type="scientific">Marseillevirus sp</name>
    <dbReference type="NCBI Taxonomy" id="2809551"/>
    <lineage>
        <taxon>Viruses</taxon>
        <taxon>Varidnaviria</taxon>
        <taxon>Bamfordvirae</taxon>
        <taxon>Nucleocytoviricota</taxon>
        <taxon>Megaviricetes</taxon>
        <taxon>Pimascovirales</taxon>
        <taxon>Pimascovirales incertae sedis</taxon>
        <taxon>Marseilleviridae</taxon>
        <taxon>Marseillevirus</taxon>
    </lineage>
</organism>
<accession>A0AA96J0P0</accession>
<sequence length="182" mass="21343">MLDKLPIDITFLVLGNLSMRDIASVDRSTPKLGFACGQVFLKNEKYQRRVALLRALVPHLKYGEKWSSPARINALKRVSRYRHKSNPFEVPKNKRVLKEQKRKRRLANKILDNLLEERPSQKETLLEQLMICRYGEEKEMDETIIRVWRLLLESSDNESGACDWVDNYACHIFEEFSDSDSD</sequence>